<accession>A0ABY5PDC5</accession>
<evidence type="ECO:0000313" key="3">
    <source>
        <dbReference type="EMBL" id="UUY02651.1"/>
    </source>
</evidence>
<dbReference type="InterPro" id="IPR052373">
    <property type="entry name" value="Gamma-glu_amide_hydrolase"/>
</dbReference>
<dbReference type="EMBL" id="CP088295">
    <property type="protein sequence ID" value="UUY02651.1"/>
    <property type="molecule type" value="Genomic_DNA"/>
</dbReference>
<protein>
    <submittedName>
        <fullName evidence="3">Class II glutamine amidotransferase</fullName>
    </submittedName>
</protein>
<dbReference type="Gene3D" id="3.60.20.10">
    <property type="entry name" value="Glutamine Phosphoribosylpyrophosphate, subunit 1, domain 1"/>
    <property type="match status" value="1"/>
</dbReference>
<gene>
    <name evidence="3" type="ORF">LRS13_18430</name>
</gene>
<dbReference type="PROSITE" id="PS51278">
    <property type="entry name" value="GATASE_TYPE_2"/>
    <property type="match status" value="1"/>
</dbReference>
<feature type="domain" description="Glutamine amidotransferase type-2" evidence="2">
    <location>
        <begin position="2"/>
        <end position="264"/>
    </location>
</feature>
<dbReference type="InterPro" id="IPR017932">
    <property type="entry name" value="GATase_2_dom"/>
</dbReference>
<keyword evidence="1 3" id="KW-0315">Glutamine amidotransferase</keyword>
<proteinExistence type="predicted"/>
<dbReference type="RefSeq" id="WP_353863174.1">
    <property type="nucleotide sequence ID" value="NZ_CP088295.1"/>
</dbReference>
<dbReference type="InterPro" id="IPR029055">
    <property type="entry name" value="Ntn_hydrolases_N"/>
</dbReference>
<dbReference type="Proteomes" id="UP001058860">
    <property type="component" value="Chromosome"/>
</dbReference>
<reference evidence="4" key="1">
    <citation type="submission" date="2021-11" db="EMBL/GenBank/DDBJ databases">
        <title>Cultivation dependent microbiological survey of springs from the worlds oldest radium mine currently devoted to the extraction of radon-saturated water.</title>
        <authorList>
            <person name="Kapinusova G."/>
            <person name="Smrhova T."/>
            <person name="Strejcek M."/>
            <person name="Suman J."/>
            <person name="Jani K."/>
            <person name="Pajer P."/>
            <person name="Uhlik O."/>
        </authorList>
    </citation>
    <scope>NUCLEOTIDE SEQUENCE [LARGE SCALE GENOMIC DNA]</scope>
    <source>
        <strain evidence="4">J379</strain>
    </source>
</reference>
<dbReference type="InterPro" id="IPR026869">
    <property type="entry name" value="EgtC-like"/>
</dbReference>
<sequence length="279" mass="31414">MCRWLGYFGEPIRPEELLYVPEHSLIVQSQRSEQMAHPLNGDGFGLGWYGLRDEPGVYRSPSPAWSDRNLREISAQVESPLFLAHVRASTGTPSQQTNCHPFRLGRWLFVHNGFINEYQRVHRELLLAVDPELFDNIEGTTDSELLFHLALTFGLRDDPVGALERMAGFVEQTCERQGIDTPLQMSVGVSDGERLWAVRYASGPEVNTLYVSAEAHSVRELYPDRERLQHFSDETRIVVSEPLVNLPGVWHELAPGTALVVQGGQDEMRPFAPRVPAGV</sequence>
<keyword evidence="4" id="KW-1185">Reference proteome</keyword>
<name>A0ABY5PDC5_9ACTN</name>
<dbReference type="Pfam" id="PF13230">
    <property type="entry name" value="GATase_4"/>
    <property type="match status" value="1"/>
</dbReference>
<evidence type="ECO:0000313" key="4">
    <source>
        <dbReference type="Proteomes" id="UP001058860"/>
    </source>
</evidence>
<dbReference type="PANTHER" id="PTHR43187:SF1">
    <property type="entry name" value="GLUTAMINE AMIDOTRANSFERASE DUG3-RELATED"/>
    <property type="match status" value="1"/>
</dbReference>
<organism evidence="3 4">
    <name type="scientific">Svornostia abyssi</name>
    <dbReference type="NCBI Taxonomy" id="2898438"/>
    <lineage>
        <taxon>Bacteria</taxon>
        <taxon>Bacillati</taxon>
        <taxon>Actinomycetota</taxon>
        <taxon>Thermoleophilia</taxon>
        <taxon>Solirubrobacterales</taxon>
        <taxon>Baekduiaceae</taxon>
        <taxon>Svornostia</taxon>
    </lineage>
</organism>
<evidence type="ECO:0000259" key="2">
    <source>
        <dbReference type="PROSITE" id="PS51278"/>
    </source>
</evidence>
<dbReference type="CDD" id="cd01908">
    <property type="entry name" value="YafJ"/>
    <property type="match status" value="1"/>
</dbReference>
<evidence type="ECO:0000256" key="1">
    <source>
        <dbReference type="ARBA" id="ARBA00022962"/>
    </source>
</evidence>
<dbReference type="PANTHER" id="PTHR43187">
    <property type="entry name" value="GLUTAMINE AMIDOTRANSFERASE DUG3-RELATED"/>
    <property type="match status" value="1"/>
</dbReference>
<dbReference type="SUPFAM" id="SSF56235">
    <property type="entry name" value="N-terminal nucleophile aminohydrolases (Ntn hydrolases)"/>
    <property type="match status" value="1"/>
</dbReference>